<evidence type="ECO:0000313" key="1">
    <source>
        <dbReference type="EMBL" id="MBT9313653.1"/>
    </source>
</evidence>
<proteinExistence type="predicted"/>
<protein>
    <submittedName>
        <fullName evidence="1">Uncharacterized protein</fullName>
    </submittedName>
</protein>
<gene>
    <name evidence="1" type="ORF">IXB28_15680</name>
</gene>
<name>A0ABS5Y749_9CYAN</name>
<sequence length="422" mass="43827">MVELTGNFQGTGKKDSYMGKIKNISQLDISGFDGDFFTGIAADDLTIRSRGGNDFIKAVTNFTVDFDTYSGPSLSVGSIGIGMQSADIKMGKGRDNLSIASKVASINRSNAIGLSESSIDMGSGRDIVDIKAFSTNLGFVYFPNVKASGVANSTLDAGKGDDTVNINTKVLGKSLRGNSYRLSELSAYGVDQGTILGGEGSDVINISTVVNLDPEVATDEVQSGVRTIAVGIGNGSTVNGGDNDDTINIKVSVDRLTAPSGGSVPGIRERFIGVYGGSKVYGGAGNDSISIEVTRDASQTIAVGVNNSRVSGGSGDDRLYIRGVNLDLDDALITGGKGKDIFNTGIGEATISGGKGTDLIKLNFFDSDTMSIELLGENSIQITGTQDKLGNSDSWTQTINDVEQYSIGGKTYNAAKVVNVLS</sequence>
<dbReference type="Proteomes" id="UP001196661">
    <property type="component" value="Unassembled WGS sequence"/>
</dbReference>
<evidence type="ECO:0000313" key="2">
    <source>
        <dbReference type="Proteomes" id="UP001196661"/>
    </source>
</evidence>
<comment type="caution">
    <text evidence="1">The sequence shown here is derived from an EMBL/GenBank/DDBJ whole genome shotgun (WGS) entry which is preliminary data.</text>
</comment>
<reference evidence="1 2" key="1">
    <citation type="journal article" date="2021" name="Mar. Drugs">
        <title>Genome Reduction and Secondary Metabolism of the Marine Sponge-Associated Cyanobacterium Leptothoe.</title>
        <authorList>
            <person name="Konstantinou D."/>
            <person name="Popin R.V."/>
            <person name="Fewer D.P."/>
            <person name="Sivonen K."/>
            <person name="Gkelis S."/>
        </authorList>
    </citation>
    <scope>NUCLEOTIDE SEQUENCE [LARGE SCALE GENOMIC DNA]</scope>
    <source>
        <strain evidence="1 2">TAU-MAC 1615</strain>
    </source>
</reference>
<dbReference type="PRINTS" id="PR00313">
    <property type="entry name" value="CABNDNGRPT"/>
</dbReference>
<accession>A0ABS5Y749</accession>
<keyword evidence="2" id="KW-1185">Reference proteome</keyword>
<dbReference type="EMBL" id="JADOER010000015">
    <property type="protein sequence ID" value="MBT9313653.1"/>
    <property type="molecule type" value="Genomic_DNA"/>
</dbReference>
<dbReference type="Gene3D" id="2.160.20.160">
    <property type="match status" value="1"/>
</dbReference>
<organism evidence="1 2">
    <name type="scientific">Leptothoe kymatousa TAU-MAC 1615</name>
    <dbReference type="NCBI Taxonomy" id="2364775"/>
    <lineage>
        <taxon>Bacteria</taxon>
        <taxon>Bacillati</taxon>
        <taxon>Cyanobacteriota</taxon>
        <taxon>Cyanophyceae</taxon>
        <taxon>Nodosilineales</taxon>
        <taxon>Cymatolegaceae</taxon>
        <taxon>Leptothoe</taxon>
        <taxon>Leptothoe kymatousa</taxon>
    </lineage>
</organism>
<dbReference type="RefSeq" id="WP_215619541.1">
    <property type="nucleotide sequence ID" value="NZ_JADOER010000015.1"/>
</dbReference>